<evidence type="ECO:0000313" key="2">
    <source>
        <dbReference type="EMBL" id="KXO18132.1"/>
    </source>
</evidence>
<gene>
    <name evidence="2" type="ORF">HMPREF3202_00385</name>
</gene>
<organism evidence="2 3">
    <name type="scientific">Prevotella bivia</name>
    <dbReference type="NCBI Taxonomy" id="28125"/>
    <lineage>
        <taxon>Bacteria</taxon>
        <taxon>Pseudomonadati</taxon>
        <taxon>Bacteroidota</taxon>
        <taxon>Bacteroidia</taxon>
        <taxon>Bacteroidales</taxon>
        <taxon>Prevotellaceae</taxon>
        <taxon>Prevotella</taxon>
    </lineage>
</organism>
<evidence type="ECO:0000313" key="3">
    <source>
        <dbReference type="Proteomes" id="UP000070093"/>
    </source>
</evidence>
<reference evidence="2 3" key="1">
    <citation type="submission" date="2016-02" db="EMBL/GenBank/DDBJ databases">
        <authorList>
            <person name="Wen L."/>
            <person name="He K."/>
            <person name="Yang H."/>
        </authorList>
    </citation>
    <scope>NUCLEOTIDE SEQUENCE [LARGE SCALE GENOMIC DNA]</scope>
    <source>
        <strain evidence="2 3">GED7880</strain>
    </source>
</reference>
<name>A0A137T0K6_9BACT</name>
<dbReference type="EMBL" id="LTAG01000017">
    <property type="protein sequence ID" value="KXO18132.1"/>
    <property type="molecule type" value="Genomic_DNA"/>
</dbReference>
<proteinExistence type="predicted"/>
<accession>A0A137T0K6</accession>
<keyword evidence="1" id="KW-0812">Transmembrane</keyword>
<dbReference type="Proteomes" id="UP000070093">
    <property type="component" value="Unassembled WGS sequence"/>
</dbReference>
<protein>
    <submittedName>
        <fullName evidence="2">Uncharacterized protein</fullName>
    </submittedName>
</protein>
<feature type="transmembrane region" description="Helical" evidence="1">
    <location>
        <begin position="21"/>
        <end position="43"/>
    </location>
</feature>
<dbReference type="AlphaFoldDB" id="A0A137T0K6"/>
<keyword evidence="1" id="KW-1133">Transmembrane helix</keyword>
<sequence>MAIMLIIVTGREITALDQSKVLIGISSIILPKMIAATINVMLFSELFS</sequence>
<keyword evidence="1" id="KW-0472">Membrane</keyword>
<comment type="caution">
    <text evidence="2">The sequence shown here is derived from an EMBL/GenBank/DDBJ whole genome shotgun (WGS) entry which is preliminary data.</text>
</comment>
<evidence type="ECO:0000256" key="1">
    <source>
        <dbReference type="SAM" id="Phobius"/>
    </source>
</evidence>